<dbReference type="AlphaFoldDB" id="A0A391P5W9"/>
<evidence type="ECO:0000313" key="2">
    <source>
        <dbReference type="EMBL" id="GCA63532.1"/>
    </source>
</evidence>
<keyword evidence="3" id="KW-1185">Reference proteome</keyword>
<reference evidence="2 3" key="1">
    <citation type="journal article" date="2018" name="PLoS ONE">
        <title>The draft genome of Kipferlia bialata reveals reductive genome evolution in fornicate parasites.</title>
        <authorList>
            <person name="Tanifuji G."/>
            <person name="Takabayashi S."/>
            <person name="Kume K."/>
            <person name="Takagi M."/>
            <person name="Nakayama T."/>
            <person name="Kamikawa R."/>
            <person name="Inagaki Y."/>
            <person name="Hashimoto T."/>
        </authorList>
    </citation>
    <scope>NUCLEOTIDE SEQUENCE [LARGE SCALE GENOMIC DNA]</scope>
    <source>
        <strain evidence="2">NY0173</strain>
    </source>
</reference>
<evidence type="ECO:0000256" key="1">
    <source>
        <dbReference type="SAM" id="MobiDB-lite"/>
    </source>
</evidence>
<feature type="region of interest" description="Disordered" evidence="1">
    <location>
        <begin position="1"/>
        <end position="30"/>
    </location>
</feature>
<evidence type="ECO:0000313" key="3">
    <source>
        <dbReference type="Proteomes" id="UP000265618"/>
    </source>
</evidence>
<comment type="caution">
    <text evidence="2">The sequence shown here is derived from an EMBL/GenBank/DDBJ whole genome shotgun (WGS) entry which is preliminary data.</text>
</comment>
<gene>
    <name evidence="2" type="ORF">KIPB_010491</name>
</gene>
<sequence length="46" mass="4793">LKELREGGWTEEDERIAAGLGKPDNGMDHKVAPVAAPVAAPVQPTA</sequence>
<protein>
    <submittedName>
        <fullName evidence="2">Uncharacterized protein</fullName>
    </submittedName>
</protein>
<dbReference type="Proteomes" id="UP000265618">
    <property type="component" value="Unassembled WGS sequence"/>
</dbReference>
<proteinExistence type="predicted"/>
<dbReference type="EMBL" id="BDIP01003920">
    <property type="protein sequence ID" value="GCA63532.1"/>
    <property type="molecule type" value="Genomic_DNA"/>
</dbReference>
<feature type="non-terminal residue" evidence="2">
    <location>
        <position position="1"/>
    </location>
</feature>
<organism evidence="2 3">
    <name type="scientific">Kipferlia bialata</name>
    <dbReference type="NCBI Taxonomy" id="797122"/>
    <lineage>
        <taxon>Eukaryota</taxon>
        <taxon>Metamonada</taxon>
        <taxon>Carpediemonas-like organisms</taxon>
        <taxon>Kipferlia</taxon>
    </lineage>
</organism>
<name>A0A391P5W9_9EUKA</name>
<accession>A0A391P5W9</accession>